<proteinExistence type="predicted"/>
<dbReference type="EMBL" id="SNRY01000337">
    <property type="protein sequence ID" value="KAA6342248.1"/>
    <property type="molecule type" value="Genomic_DNA"/>
</dbReference>
<gene>
    <name evidence="1" type="ORF">EZS27_009978</name>
</gene>
<organism evidence="1">
    <name type="scientific">termite gut metagenome</name>
    <dbReference type="NCBI Taxonomy" id="433724"/>
    <lineage>
        <taxon>unclassified sequences</taxon>
        <taxon>metagenomes</taxon>
        <taxon>organismal metagenomes</taxon>
    </lineage>
</organism>
<protein>
    <submittedName>
        <fullName evidence="1">Uncharacterized protein</fullName>
    </submittedName>
</protein>
<name>A0A5J4S8R2_9ZZZZ</name>
<dbReference type="AlphaFoldDB" id="A0A5J4S8R2"/>
<sequence length="187" mass="19940">MADYELVSVPKSSANAGRATGKKAYIVFFKWDDIIEYARDDGGVRVTAFAFASGKKPIAVYGTNSTIKIYDTAEGDDDARGYIHHVEFDHPGTDIGIEEFVNNNINENLGAIALECADTDCKIAGTPCQPLKMIKADSQDDKEAKKIVLNLATTLRGSVLGIIAKTLVPATDNAEINGILGLTTGGV</sequence>
<reference evidence="1" key="1">
    <citation type="submission" date="2019-03" db="EMBL/GenBank/DDBJ databases">
        <title>Single cell metagenomics reveals metabolic interactions within the superorganism composed of flagellate Streblomastix strix and complex community of Bacteroidetes bacteria on its surface.</title>
        <authorList>
            <person name="Treitli S.C."/>
            <person name="Kolisko M."/>
            <person name="Husnik F."/>
            <person name="Keeling P."/>
            <person name="Hampl V."/>
        </authorList>
    </citation>
    <scope>NUCLEOTIDE SEQUENCE</scope>
    <source>
        <strain evidence="1">STM</strain>
    </source>
</reference>
<accession>A0A5J4S8R2</accession>
<comment type="caution">
    <text evidence="1">The sequence shown here is derived from an EMBL/GenBank/DDBJ whole genome shotgun (WGS) entry which is preliminary data.</text>
</comment>
<evidence type="ECO:0000313" key="1">
    <source>
        <dbReference type="EMBL" id="KAA6342248.1"/>
    </source>
</evidence>